<organism evidence="1">
    <name type="scientific">Rhizophora mucronata</name>
    <name type="common">Asiatic mangrove</name>
    <dbReference type="NCBI Taxonomy" id="61149"/>
    <lineage>
        <taxon>Eukaryota</taxon>
        <taxon>Viridiplantae</taxon>
        <taxon>Streptophyta</taxon>
        <taxon>Embryophyta</taxon>
        <taxon>Tracheophyta</taxon>
        <taxon>Spermatophyta</taxon>
        <taxon>Magnoliopsida</taxon>
        <taxon>eudicotyledons</taxon>
        <taxon>Gunneridae</taxon>
        <taxon>Pentapetalae</taxon>
        <taxon>rosids</taxon>
        <taxon>fabids</taxon>
        <taxon>Malpighiales</taxon>
        <taxon>Rhizophoraceae</taxon>
        <taxon>Rhizophora</taxon>
    </lineage>
</organism>
<protein>
    <submittedName>
        <fullName evidence="1">Uncharacterized protein</fullName>
    </submittedName>
</protein>
<sequence>MFKKFFCTIIDWKQRFRQVYNPKRSSSFNKQHTKFWPVLRPKATRYSNDKESIS</sequence>
<dbReference type="EMBL" id="GGEC01059387">
    <property type="protein sequence ID" value="MBX39871.1"/>
    <property type="molecule type" value="Transcribed_RNA"/>
</dbReference>
<reference evidence="1" key="1">
    <citation type="submission" date="2018-02" db="EMBL/GenBank/DDBJ databases">
        <title>Rhizophora mucronata_Transcriptome.</title>
        <authorList>
            <person name="Meera S.P."/>
            <person name="Sreeshan A."/>
            <person name="Augustine A."/>
        </authorList>
    </citation>
    <scope>NUCLEOTIDE SEQUENCE</scope>
    <source>
        <tissue evidence="1">Leaf</tissue>
    </source>
</reference>
<proteinExistence type="predicted"/>
<name>A0A2P2NBN1_RHIMU</name>
<dbReference type="AlphaFoldDB" id="A0A2P2NBN1"/>
<accession>A0A2P2NBN1</accession>
<evidence type="ECO:0000313" key="1">
    <source>
        <dbReference type="EMBL" id="MBX39871.1"/>
    </source>
</evidence>